<protein>
    <recommendedName>
        <fullName evidence="3">Lipoprotein</fullName>
    </recommendedName>
</protein>
<dbReference type="PROSITE" id="PS51257">
    <property type="entry name" value="PROKAR_LIPOPROTEIN"/>
    <property type="match status" value="1"/>
</dbReference>
<sequence length="201" mass="20970">MTRLLLALVVLIAGCQTAPPRPRLVAPPEATALSFAFVDARSELRPVTMQEQDTLGTTVFFGDDAFTRPPSVLVGSWLEDRAGTALAGKRVEMKDLKVQVFQPAAGNSSLASGPAPLPMPVDAAGSGKSAVVGSLLAPVVIDYIARRSRSSLVSARIEATVDGVPVVGLSRQSLTGDIAGDDIHQVLFEALDDLSRDAGGH</sequence>
<accession>A0A4R2MXQ2</accession>
<evidence type="ECO:0000313" key="2">
    <source>
        <dbReference type="Proteomes" id="UP000295106"/>
    </source>
</evidence>
<dbReference type="Proteomes" id="UP000295106">
    <property type="component" value="Unassembled WGS sequence"/>
</dbReference>
<name>A0A4R2MXQ2_RUBGE</name>
<evidence type="ECO:0000313" key="1">
    <source>
        <dbReference type="EMBL" id="TCP05383.1"/>
    </source>
</evidence>
<reference evidence="1 2" key="1">
    <citation type="submission" date="2019-03" db="EMBL/GenBank/DDBJ databases">
        <title>Genomic Encyclopedia of Type Strains, Phase IV (KMG-IV): sequencing the most valuable type-strain genomes for metagenomic binning, comparative biology and taxonomic classification.</title>
        <authorList>
            <person name="Goeker M."/>
        </authorList>
    </citation>
    <scope>NUCLEOTIDE SEQUENCE [LARGE SCALE GENOMIC DNA]</scope>
    <source>
        <strain evidence="1 2">DSM 1709</strain>
    </source>
</reference>
<dbReference type="AlphaFoldDB" id="A0A4R2MXQ2"/>
<dbReference type="RefSeq" id="WP_132644392.1">
    <property type="nucleotide sequence ID" value="NZ_CP181386.1"/>
</dbReference>
<organism evidence="1 2">
    <name type="scientific">Rubrivivax gelatinosus</name>
    <name type="common">Rhodocyclus gelatinosus</name>
    <name type="synonym">Rhodopseudomonas gelatinosa</name>
    <dbReference type="NCBI Taxonomy" id="28068"/>
    <lineage>
        <taxon>Bacteria</taxon>
        <taxon>Pseudomonadati</taxon>
        <taxon>Pseudomonadota</taxon>
        <taxon>Betaproteobacteria</taxon>
        <taxon>Burkholderiales</taxon>
        <taxon>Sphaerotilaceae</taxon>
        <taxon>Rubrivivax</taxon>
    </lineage>
</organism>
<comment type="caution">
    <text evidence="1">The sequence shown here is derived from an EMBL/GenBank/DDBJ whole genome shotgun (WGS) entry which is preliminary data.</text>
</comment>
<proteinExistence type="predicted"/>
<dbReference type="GeneID" id="99686984"/>
<dbReference type="OrthoDB" id="9155895at2"/>
<dbReference type="EMBL" id="SLXD01000001">
    <property type="protein sequence ID" value="TCP05383.1"/>
    <property type="molecule type" value="Genomic_DNA"/>
</dbReference>
<evidence type="ECO:0008006" key="3">
    <source>
        <dbReference type="Google" id="ProtNLM"/>
    </source>
</evidence>
<gene>
    <name evidence="1" type="ORF">EV684_101255</name>
</gene>